<dbReference type="Proteomes" id="UP000591272">
    <property type="component" value="Unassembled WGS sequence"/>
</dbReference>
<keyword evidence="2" id="KW-0238">DNA-binding</keyword>
<dbReference type="GO" id="GO:0045893">
    <property type="term" value="P:positive regulation of DNA-templated transcription"/>
    <property type="evidence" value="ECO:0007669"/>
    <property type="project" value="InterPro"/>
</dbReference>
<dbReference type="AlphaFoldDB" id="A0A7Y9GDS3"/>
<evidence type="ECO:0000256" key="1">
    <source>
        <dbReference type="ARBA" id="ARBA00023015"/>
    </source>
</evidence>
<feature type="domain" description="HTH iclR-type" evidence="5">
    <location>
        <begin position="33"/>
        <end position="93"/>
    </location>
</feature>
<proteinExistence type="predicted"/>
<dbReference type="EMBL" id="JACCBT010000001">
    <property type="protein sequence ID" value="NYE14683.1"/>
    <property type="molecule type" value="Genomic_DNA"/>
</dbReference>
<evidence type="ECO:0000256" key="2">
    <source>
        <dbReference type="ARBA" id="ARBA00023125"/>
    </source>
</evidence>
<keyword evidence="1" id="KW-0805">Transcription regulation</keyword>
<dbReference type="Pfam" id="PF09339">
    <property type="entry name" value="HTH_IclR"/>
    <property type="match status" value="1"/>
</dbReference>
<dbReference type="PROSITE" id="PS51077">
    <property type="entry name" value="HTH_ICLR"/>
    <property type="match status" value="1"/>
</dbReference>
<dbReference type="GO" id="GO:0046278">
    <property type="term" value="P:3,4-dihydroxybenzoate metabolic process"/>
    <property type="evidence" value="ECO:0007669"/>
    <property type="project" value="InterPro"/>
</dbReference>
<dbReference type="InterPro" id="IPR014757">
    <property type="entry name" value="Tscrpt_reg_IclR_C"/>
</dbReference>
<evidence type="ECO:0000313" key="8">
    <source>
        <dbReference type="Proteomes" id="UP000591272"/>
    </source>
</evidence>
<dbReference type="PANTHER" id="PTHR30136">
    <property type="entry name" value="HELIX-TURN-HELIX TRANSCRIPTIONAL REGULATOR, ICLR FAMILY"/>
    <property type="match status" value="1"/>
</dbReference>
<sequence>MARTGVDESGQAPRREGARRETSRRGERPAYFVQSLERGLAVIRAFDHTRPRLTLAEVAKITGLDRAAARRFLLTLVDLGYVSFDGRLYSLRPRVLELGYAFLSSLSLPEVALTHMEPLVAEVHETSSLGVLDGQEVVFVARVPVKRLMAIPIMVGSRFPAYPTSMGRVLLAGRGPEWLEEYLASAELKPLTDRTVTDPDRLREIIARVAGEGYAIVDQEIDDGSRSIAVPVHDASGQVVAALNVSMLSGRGTAETMLDFLPAMRRAAEQIEADLRPGPVGQGIGLIG</sequence>
<comment type="caution">
    <text evidence="7">The sequence shown here is derived from an EMBL/GenBank/DDBJ whole genome shotgun (WGS) entry which is preliminary data.</text>
</comment>
<dbReference type="SUPFAM" id="SSF46785">
    <property type="entry name" value="Winged helix' DNA-binding domain"/>
    <property type="match status" value="1"/>
</dbReference>
<dbReference type="Pfam" id="PF01614">
    <property type="entry name" value="IclR_C"/>
    <property type="match status" value="1"/>
</dbReference>
<evidence type="ECO:0000313" key="7">
    <source>
        <dbReference type="EMBL" id="NYE14683.1"/>
    </source>
</evidence>
<dbReference type="PROSITE" id="PS51078">
    <property type="entry name" value="ICLR_ED"/>
    <property type="match status" value="1"/>
</dbReference>
<dbReference type="InterPro" id="IPR036388">
    <property type="entry name" value="WH-like_DNA-bd_sf"/>
</dbReference>
<dbReference type="InterPro" id="IPR005471">
    <property type="entry name" value="Tscrpt_reg_IclR_N"/>
</dbReference>
<dbReference type="InterPro" id="IPR036390">
    <property type="entry name" value="WH_DNA-bd_sf"/>
</dbReference>
<feature type="compositionally biased region" description="Basic and acidic residues" evidence="4">
    <location>
        <begin position="13"/>
        <end position="27"/>
    </location>
</feature>
<dbReference type="InterPro" id="IPR012794">
    <property type="entry name" value="PcaR_PcaU"/>
</dbReference>
<organism evidence="7 8">
    <name type="scientific">Actinomadura citrea</name>
    <dbReference type="NCBI Taxonomy" id="46158"/>
    <lineage>
        <taxon>Bacteria</taxon>
        <taxon>Bacillati</taxon>
        <taxon>Actinomycetota</taxon>
        <taxon>Actinomycetes</taxon>
        <taxon>Streptosporangiales</taxon>
        <taxon>Thermomonosporaceae</taxon>
        <taxon>Actinomadura</taxon>
    </lineage>
</organism>
<protein>
    <submittedName>
        <fullName evidence="7">IclR family pca regulon transcriptional regulator</fullName>
    </submittedName>
</protein>
<keyword evidence="3" id="KW-0804">Transcription</keyword>
<dbReference type="GO" id="GO:0003700">
    <property type="term" value="F:DNA-binding transcription factor activity"/>
    <property type="evidence" value="ECO:0007669"/>
    <property type="project" value="TreeGrafter"/>
</dbReference>
<dbReference type="InterPro" id="IPR029016">
    <property type="entry name" value="GAF-like_dom_sf"/>
</dbReference>
<feature type="domain" description="IclR-ED" evidence="6">
    <location>
        <begin position="94"/>
        <end position="277"/>
    </location>
</feature>
<dbReference type="SUPFAM" id="SSF55781">
    <property type="entry name" value="GAF domain-like"/>
    <property type="match status" value="1"/>
</dbReference>
<dbReference type="GO" id="GO:0045892">
    <property type="term" value="P:negative regulation of DNA-templated transcription"/>
    <property type="evidence" value="ECO:0007669"/>
    <property type="project" value="TreeGrafter"/>
</dbReference>
<evidence type="ECO:0000259" key="5">
    <source>
        <dbReference type="PROSITE" id="PS51077"/>
    </source>
</evidence>
<dbReference type="SMART" id="SM00346">
    <property type="entry name" value="HTH_ICLR"/>
    <property type="match status" value="1"/>
</dbReference>
<dbReference type="Gene3D" id="1.10.10.10">
    <property type="entry name" value="Winged helix-like DNA-binding domain superfamily/Winged helix DNA-binding domain"/>
    <property type="match status" value="1"/>
</dbReference>
<feature type="region of interest" description="Disordered" evidence="4">
    <location>
        <begin position="1"/>
        <end position="27"/>
    </location>
</feature>
<accession>A0A7Y9GDS3</accession>
<gene>
    <name evidence="7" type="ORF">BJ999_004979</name>
</gene>
<dbReference type="Gene3D" id="3.30.450.40">
    <property type="match status" value="1"/>
</dbReference>
<evidence type="ECO:0000259" key="6">
    <source>
        <dbReference type="PROSITE" id="PS51078"/>
    </source>
</evidence>
<reference evidence="7 8" key="1">
    <citation type="submission" date="2020-07" db="EMBL/GenBank/DDBJ databases">
        <title>Sequencing the genomes of 1000 actinobacteria strains.</title>
        <authorList>
            <person name="Klenk H.-P."/>
        </authorList>
    </citation>
    <scope>NUCLEOTIDE SEQUENCE [LARGE SCALE GENOMIC DNA]</scope>
    <source>
        <strain evidence="7 8">DSM 43461</strain>
    </source>
</reference>
<name>A0A7Y9GDS3_9ACTN</name>
<keyword evidence="8" id="KW-1185">Reference proteome</keyword>
<evidence type="ECO:0000256" key="3">
    <source>
        <dbReference type="ARBA" id="ARBA00023163"/>
    </source>
</evidence>
<dbReference type="GO" id="GO:0003677">
    <property type="term" value="F:DNA binding"/>
    <property type="evidence" value="ECO:0007669"/>
    <property type="project" value="UniProtKB-KW"/>
</dbReference>
<evidence type="ECO:0000256" key="4">
    <source>
        <dbReference type="SAM" id="MobiDB-lite"/>
    </source>
</evidence>
<dbReference type="InterPro" id="IPR050707">
    <property type="entry name" value="HTH_MetabolicPath_Reg"/>
</dbReference>
<dbReference type="NCBIfam" id="TIGR02431">
    <property type="entry name" value="pcaR_pcaU"/>
    <property type="match status" value="1"/>
</dbReference>
<dbReference type="PANTHER" id="PTHR30136:SF34">
    <property type="entry name" value="TRANSCRIPTIONAL REGULATOR"/>
    <property type="match status" value="1"/>
</dbReference>